<comment type="caution">
    <text evidence="11">The sequence shown here is derived from an EMBL/GenBank/DDBJ whole genome shotgun (WGS) entry which is preliminary data.</text>
</comment>
<evidence type="ECO:0000256" key="4">
    <source>
        <dbReference type="ARBA" id="ARBA00022679"/>
    </source>
</evidence>
<dbReference type="GO" id="GO:0006633">
    <property type="term" value="P:fatty acid biosynthetic process"/>
    <property type="evidence" value="ECO:0007669"/>
    <property type="project" value="UniProtKB-UniRule"/>
</dbReference>
<comment type="function">
    <text evidence="10">Catalyzes the reversible formation of acyl-phosphate (acyl-PO(4)) from acyl-[acyl-carrier-protein] (acyl-ACP). This enzyme utilizes acyl-ACP as fatty acyl donor, but not acyl-CoA.</text>
</comment>
<dbReference type="GO" id="GO:0008654">
    <property type="term" value="P:phospholipid biosynthetic process"/>
    <property type="evidence" value="ECO:0007669"/>
    <property type="project" value="UniProtKB-KW"/>
</dbReference>
<dbReference type="NCBIfam" id="TIGR00182">
    <property type="entry name" value="plsX"/>
    <property type="match status" value="1"/>
</dbReference>
<dbReference type="AlphaFoldDB" id="A0AA43RKX6"/>
<dbReference type="PANTHER" id="PTHR30100">
    <property type="entry name" value="FATTY ACID/PHOSPHOLIPID SYNTHESIS PROTEIN PLSX"/>
    <property type="match status" value="1"/>
</dbReference>
<evidence type="ECO:0000256" key="10">
    <source>
        <dbReference type="HAMAP-Rule" id="MF_00019"/>
    </source>
</evidence>
<dbReference type="EMBL" id="JAUNQW010000002">
    <property type="protein sequence ID" value="MDO5456886.1"/>
    <property type="molecule type" value="Genomic_DNA"/>
</dbReference>
<evidence type="ECO:0000256" key="2">
    <source>
        <dbReference type="ARBA" id="ARBA00022490"/>
    </source>
</evidence>
<dbReference type="Proteomes" id="UP001171751">
    <property type="component" value="Unassembled WGS sequence"/>
</dbReference>
<protein>
    <recommendedName>
        <fullName evidence="8 10">Phosphate acyltransferase</fullName>
        <ecNumber evidence="8 10">2.3.1.274</ecNumber>
    </recommendedName>
    <alternativeName>
        <fullName evidence="10">Acyl-ACP phosphotransacylase</fullName>
    </alternativeName>
    <alternativeName>
        <fullName evidence="10">Acyl-[acyl-carrier-protein]--phosphate acyltransferase</fullName>
    </alternativeName>
    <alternativeName>
        <fullName evidence="10">Phosphate-acyl-ACP acyltransferase</fullName>
    </alternativeName>
</protein>
<keyword evidence="2 10" id="KW-0963">Cytoplasm</keyword>
<evidence type="ECO:0000256" key="5">
    <source>
        <dbReference type="ARBA" id="ARBA00023098"/>
    </source>
</evidence>
<dbReference type="InterPro" id="IPR003664">
    <property type="entry name" value="FA_synthesis"/>
</dbReference>
<keyword evidence="3 10" id="KW-0444">Lipid biosynthesis</keyword>
<evidence type="ECO:0000256" key="3">
    <source>
        <dbReference type="ARBA" id="ARBA00022516"/>
    </source>
</evidence>
<name>A0AA43RKX6_9LACT</name>
<comment type="similarity">
    <text evidence="10">Belongs to the PlsX family.</text>
</comment>
<dbReference type="GO" id="GO:0043811">
    <property type="term" value="F:phosphate:acyl-[acyl carrier protein] acyltransferase activity"/>
    <property type="evidence" value="ECO:0007669"/>
    <property type="project" value="UniProtKB-UniRule"/>
</dbReference>
<evidence type="ECO:0000256" key="6">
    <source>
        <dbReference type="ARBA" id="ARBA00023209"/>
    </source>
</evidence>
<dbReference type="PIRSF" id="PIRSF002465">
    <property type="entry name" value="Phsphlp_syn_PlsX"/>
    <property type="match status" value="1"/>
</dbReference>
<keyword evidence="11" id="KW-0012">Acyltransferase</keyword>
<accession>A0AA43RKX6</accession>
<reference evidence="11" key="1">
    <citation type="submission" date="2023-07" db="EMBL/GenBank/DDBJ databases">
        <title>Between Cages and Wild: Unraveling the Impact of Captivity on Animal Microbiomes and Antimicrobial Resistance.</title>
        <authorList>
            <person name="Schmartz G.P."/>
            <person name="Rehner J."/>
            <person name="Schuff M.J."/>
            <person name="Becker S.L."/>
            <person name="Kravczyk M."/>
            <person name="Gurevich A."/>
            <person name="Francke R."/>
            <person name="Mueller R."/>
            <person name="Keller V."/>
            <person name="Keller A."/>
        </authorList>
    </citation>
    <scope>NUCLEOTIDE SEQUENCE</scope>
    <source>
        <strain evidence="11">S39M_St_73</strain>
    </source>
</reference>
<organism evidence="11 12">
    <name type="scientific">Atopococcus tabaci</name>
    <dbReference type="NCBI Taxonomy" id="269774"/>
    <lineage>
        <taxon>Bacteria</taxon>
        <taxon>Bacillati</taxon>
        <taxon>Bacillota</taxon>
        <taxon>Bacilli</taxon>
        <taxon>Lactobacillales</taxon>
        <taxon>Carnobacteriaceae</taxon>
        <taxon>Atopococcus</taxon>
    </lineage>
</organism>
<keyword evidence="6 10" id="KW-0594">Phospholipid biosynthesis</keyword>
<gene>
    <name evidence="10 11" type="primary">plsX</name>
    <name evidence="11" type="ORF">Q4F26_00940</name>
</gene>
<evidence type="ECO:0000256" key="7">
    <source>
        <dbReference type="ARBA" id="ARBA00023264"/>
    </source>
</evidence>
<comment type="pathway">
    <text evidence="10">Lipid metabolism; phospholipid metabolism.</text>
</comment>
<evidence type="ECO:0000313" key="12">
    <source>
        <dbReference type="Proteomes" id="UP001171751"/>
    </source>
</evidence>
<dbReference type="SUPFAM" id="SSF53659">
    <property type="entry name" value="Isocitrate/Isopropylmalate dehydrogenase-like"/>
    <property type="match status" value="1"/>
</dbReference>
<proteinExistence type="inferred from homology"/>
<dbReference type="PANTHER" id="PTHR30100:SF1">
    <property type="entry name" value="PHOSPHATE ACYLTRANSFERASE"/>
    <property type="match status" value="1"/>
</dbReference>
<dbReference type="EC" id="2.3.1.274" evidence="8 10"/>
<evidence type="ECO:0000256" key="1">
    <source>
        <dbReference type="ARBA" id="ARBA00001232"/>
    </source>
</evidence>
<keyword evidence="5 10" id="KW-0443">Lipid metabolism</keyword>
<keyword evidence="7 10" id="KW-1208">Phospholipid metabolism</keyword>
<dbReference type="GO" id="GO:0005737">
    <property type="term" value="C:cytoplasm"/>
    <property type="evidence" value="ECO:0007669"/>
    <property type="project" value="UniProtKB-SubCell"/>
</dbReference>
<dbReference type="InterPro" id="IPR012281">
    <property type="entry name" value="Phospholipid_synth_PlsX-like"/>
</dbReference>
<evidence type="ECO:0000256" key="8">
    <source>
        <dbReference type="ARBA" id="ARBA00024069"/>
    </source>
</evidence>
<evidence type="ECO:0000313" key="11">
    <source>
        <dbReference type="EMBL" id="MDO5456886.1"/>
    </source>
</evidence>
<sequence>MRIAIDAMGGDHAPKEIVIGTEYAARNNSDINYVLYGEESEVRKYLTDDLSNIEIIHTNEKIEADDDPVRAVRRKKEASMVLAASDVKEGKADALFSCGNTGALVAAGLLVVGRFPNVDRPALMSTLPAFSGSRQEFEFLDLGANSDAKPVNILQHAILGTHYAKDIRQIENPTVGLLNIGTEENKGNDLNKKAYNLLRDEPSINFYGNVEARDLLNGLVDIIVTDGFTGNAVLKTMEGTTSTMKKVIADAILSGGLKTKLGGFLVKDAISQLGDSLDYDKVGGAILIGVKAPVLKSHGSSKREVVEYTLEKTKNILLSGVIDHMAEAFSE</sequence>
<keyword evidence="4 10" id="KW-0808">Transferase</keyword>
<comment type="subunit">
    <text evidence="9 10">Homodimer. Probably interacts with PlsY.</text>
</comment>
<keyword evidence="12" id="KW-1185">Reference proteome</keyword>
<evidence type="ECO:0000256" key="9">
    <source>
        <dbReference type="ARBA" id="ARBA00046608"/>
    </source>
</evidence>
<dbReference type="Gene3D" id="3.40.718.10">
    <property type="entry name" value="Isopropylmalate Dehydrogenase"/>
    <property type="match status" value="1"/>
</dbReference>
<comment type="catalytic activity">
    <reaction evidence="1 10">
        <text>a fatty acyl-[ACP] + phosphate = an acyl phosphate + holo-[ACP]</text>
        <dbReference type="Rhea" id="RHEA:42292"/>
        <dbReference type="Rhea" id="RHEA-COMP:9685"/>
        <dbReference type="Rhea" id="RHEA-COMP:14125"/>
        <dbReference type="ChEBI" id="CHEBI:43474"/>
        <dbReference type="ChEBI" id="CHEBI:59918"/>
        <dbReference type="ChEBI" id="CHEBI:64479"/>
        <dbReference type="ChEBI" id="CHEBI:138651"/>
        <dbReference type="EC" id="2.3.1.274"/>
    </reaction>
</comment>
<dbReference type="HAMAP" id="MF_00019">
    <property type="entry name" value="PlsX"/>
    <property type="match status" value="1"/>
</dbReference>
<dbReference type="Pfam" id="PF02504">
    <property type="entry name" value="FA_synthesis"/>
    <property type="match status" value="1"/>
</dbReference>
<comment type="subcellular location">
    <subcellularLocation>
        <location evidence="10">Cytoplasm</location>
    </subcellularLocation>
    <text evidence="10">Associated with the membrane possibly through PlsY.</text>
</comment>